<protein>
    <submittedName>
        <fullName evidence="4">Uncharacterized protein</fullName>
    </submittedName>
</protein>
<keyword evidence="1" id="KW-1133">Transmembrane helix</keyword>
<keyword evidence="3" id="KW-1185">Reference proteome</keyword>
<evidence type="ECO:0000313" key="3">
    <source>
        <dbReference type="Proteomes" id="UP000887540"/>
    </source>
</evidence>
<proteinExistence type="predicted"/>
<reference evidence="4" key="1">
    <citation type="submission" date="2022-11" db="UniProtKB">
        <authorList>
            <consortium name="WormBaseParasite"/>
        </authorList>
    </citation>
    <scope>IDENTIFICATION</scope>
</reference>
<sequence>MDSTRHVVFLAIVLLLMCGLSFAQTAKNISCYTCSDFNPGNGIPPCNGVPDSSYPKVLCPYGFCYYSEYNFYFNDTILSIPENTSFINRGCYEPNTTFPEDWPSLGINQTRDCLVSDFYVLSFNKDAVHEYDCTCNTDYCNGNGAPGIPSVPPPSTLPLACYSCSDFTGGGIPNCTGVSATNYPKVICPSGYCYYGENTLYFNDTYIQQPENTRFIIRGCYDDSDGTFPDGWFNLGINKTWVNIIMLMIALVMVLFAIKFKQFQHFPLHQQQQQQRQDLLLS</sequence>
<dbReference type="Proteomes" id="UP000887540">
    <property type="component" value="Unplaced"/>
</dbReference>
<dbReference type="AlphaFoldDB" id="A0A914D1Y6"/>
<feature type="signal peptide" evidence="2">
    <location>
        <begin position="1"/>
        <end position="23"/>
    </location>
</feature>
<evidence type="ECO:0000313" key="4">
    <source>
        <dbReference type="WBParaSite" id="ACRNAN_scaffold1769.g12254.t1"/>
    </source>
</evidence>
<feature type="chain" id="PRO_5037064545" evidence="2">
    <location>
        <begin position="24"/>
        <end position="282"/>
    </location>
</feature>
<feature type="transmembrane region" description="Helical" evidence="1">
    <location>
        <begin position="240"/>
        <end position="258"/>
    </location>
</feature>
<keyword evidence="1" id="KW-0472">Membrane</keyword>
<evidence type="ECO:0000256" key="2">
    <source>
        <dbReference type="SAM" id="SignalP"/>
    </source>
</evidence>
<evidence type="ECO:0000256" key="1">
    <source>
        <dbReference type="SAM" id="Phobius"/>
    </source>
</evidence>
<dbReference type="WBParaSite" id="ACRNAN_scaffold1769.g12254.t1">
    <property type="protein sequence ID" value="ACRNAN_scaffold1769.g12254.t1"/>
    <property type="gene ID" value="ACRNAN_scaffold1769.g12254"/>
</dbReference>
<keyword evidence="2" id="KW-0732">Signal</keyword>
<name>A0A914D1Y6_9BILA</name>
<keyword evidence="1" id="KW-0812">Transmembrane</keyword>
<organism evidence="3 4">
    <name type="scientific">Acrobeloides nanus</name>
    <dbReference type="NCBI Taxonomy" id="290746"/>
    <lineage>
        <taxon>Eukaryota</taxon>
        <taxon>Metazoa</taxon>
        <taxon>Ecdysozoa</taxon>
        <taxon>Nematoda</taxon>
        <taxon>Chromadorea</taxon>
        <taxon>Rhabditida</taxon>
        <taxon>Tylenchina</taxon>
        <taxon>Cephalobomorpha</taxon>
        <taxon>Cephaloboidea</taxon>
        <taxon>Cephalobidae</taxon>
        <taxon>Acrobeloides</taxon>
    </lineage>
</organism>
<accession>A0A914D1Y6</accession>